<dbReference type="InterPro" id="IPR017853">
    <property type="entry name" value="GH"/>
</dbReference>
<dbReference type="RefSeq" id="XP_047778803.1">
    <property type="nucleotide sequence ID" value="XM_047927440.1"/>
</dbReference>
<sequence length="152" mass="17305">MFFLRGLNRPGGYKNTTAQEAFDACLAHVLNHVHTTLGQPWKDLNDYIFGLEAETEVRIGNGQTFIEDHQQWQCDRASTIKTELNGNTGIVVLTGGESWMMSEFVQPDFLTCPALDVISIHTYAVTDYYTSSIESYVQQVLHARKKLIMEEW</sequence>
<accession>A0ABQ8KFK1</accession>
<proteinExistence type="predicted"/>
<comment type="caution">
    <text evidence="1">The sequence shown here is derived from an EMBL/GenBank/DDBJ whole genome shotgun (WGS) entry which is preliminary data.</text>
</comment>
<keyword evidence="2" id="KW-1185">Reference proteome</keyword>
<dbReference type="GeneID" id="72008172"/>
<evidence type="ECO:0000313" key="1">
    <source>
        <dbReference type="EMBL" id="KAH9836565.1"/>
    </source>
</evidence>
<evidence type="ECO:0000313" key="2">
    <source>
        <dbReference type="Proteomes" id="UP000814176"/>
    </source>
</evidence>
<gene>
    <name evidence="1" type="ORF">C8Q71DRAFT_857795</name>
</gene>
<organism evidence="1 2">
    <name type="scientific">Rhodofomes roseus</name>
    <dbReference type="NCBI Taxonomy" id="34475"/>
    <lineage>
        <taxon>Eukaryota</taxon>
        <taxon>Fungi</taxon>
        <taxon>Dikarya</taxon>
        <taxon>Basidiomycota</taxon>
        <taxon>Agaricomycotina</taxon>
        <taxon>Agaricomycetes</taxon>
        <taxon>Polyporales</taxon>
        <taxon>Rhodofomes</taxon>
    </lineage>
</organism>
<dbReference type="Gene3D" id="3.20.20.80">
    <property type="entry name" value="Glycosidases"/>
    <property type="match status" value="1"/>
</dbReference>
<dbReference type="SUPFAM" id="SSF51445">
    <property type="entry name" value="(Trans)glycosidases"/>
    <property type="match status" value="1"/>
</dbReference>
<name>A0ABQ8KFK1_9APHY</name>
<protein>
    <submittedName>
        <fullName evidence="1">Uncharacterized protein</fullName>
    </submittedName>
</protein>
<dbReference type="Proteomes" id="UP000814176">
    <property type="component" value="Unassembled WGS sequence"/>
</dbReference>
<dbReference type="EMBL" id="JADCUA010000010">
    <property type="protein sequence ID" value="KAH9836565.1"/>
    <property type="molecule type" value="Genomic_DNA"/>
</dbReference>
<reference evidence="1 2" key="1">
    <citation type="journal article" date="2021" name="Environ. Microbiol.">
        <title>Gene family expansions and transcriptome signatures uncover fungal adaptations to wood decay.</title>
        <authorList>
            <person name="Hage H."/>
            <person name="Miyauchi S."/>
            <person name="Viragh M."/>
            <person name="Drula E."/>
            <person name="Min B."/>
            <person name="Chaduli D."/>
            <person name="Navarro D."/>
            <person name="Favel A."/>
            <person name="Norest M."/>
            <person name="Lesage-Meessen L."/>
            <person name="Balint B."/>
            <person name="Merenyi Z."/>
            <person name="de Eugenio L."/>
            <person name="Morin E."/>
            <person name="Martinez A.T."/>
            <person name="Baldrian P."/>
            <person name="Stursova M."/>
            <person name="Martinez M.J."/>
            <person name="Novotny C."/>
            <person name="Magnuson J.K."/>
            <person name="Spatafora J.W."/>
            <person name="Maurice S."/>
            <person name="Pangilinan J."/>
            <person name="Andreopoulos W."/>
            <person name="LaButti K."/>
            <person name="Hundley H."/>
            <person name="Na H."/>
            <person name="Kuo A."/>
            <person name="Barry K."/>
            <person name="Lipzen A."/>
            <person name="Henrissat B."/>
            <person name="Riley R."/>
            <person name="Ahrendt S."/>
            <person name="Nagy L.G."/>
            <person name="Grigoriev I.V."/>
            <person name="Martin F."/>
            <person name="Rosso M.N."/>
        </authorList>
    </citation>
    <scope>NUCLEOTIDE SEQUENCE [LARGE SCALE GENOMIC DNA]</scope>
    <source>
        <strain evidence="1 2">CIRM-BRFM 1785</strain>
    </source>
</reference>